<dbReference type="EMBL" id="MTHB01000184">
    <property type="protein sequence ID" value="OXC75319.1"/>
    <property type="molecule type" value="Genomic_DNA"/>
</dbReference>
<comment type="caution">
    <text evidence="1">The sequence shown here is derived from an EMBL/GenBank/DDBJ whole genome shotgun (WGS) entry which is preliminary data.</text>
</comment>
<dbReference type="Proteomes" id="UP000214720">
    <property type="component" value="Unassembled WGS sequence"/>
</dbReference>
<evidence type="ECO:0000313" key="2">
    <source>
        <dbReference type="Proteomes" id="UP000214720"/>
    </source>
</evidence>
<evidence type="ECO:0000313" key="1">
    <source>
        <dbReference type="EMBL" id="OXC75319.1"/>
    </source>
</evidence>
<reference evidence="2" key="1">
    <citation type="submission" date="2017-01" db="EMBL/GenBank/DDBJ databases">
        <title>Genome Analysis of Deinococcus marmoris KOPRI26562.</title>
        <authorList>
            <person name="Kim J.H."/>
            <person name="Oh H.-M."/>
        </authorList>
    </citation>
    <scope>NUCLEOTIDE SEQUENCE [LARGE SCALE GENOMIC DNA]</scope>
    <source>
        <strain evidence="2">PAMC 26633</strain>
    </source>
</reference>
<gene>
    <name evidence="1" type="ORF">BSU04_27475</name>
</gene>
<organism evidence="1 2">
    <name type="scientific">Caballeronia sordidicola</name>
    <name type="common">Burkholderia sordidicola</name>
    <dbReference type="NCBI Taxonomy" id="196367"/>
    <lineage>
        <taxon>Bacteria</taxon>
        <taxon>Pseudomonadati</taxon>
        <taxon>Pseudomonadota</taxon>
        <taxon>Betaproteobacteria</taxon>
        <taxon>Burkholderiales</taxon>
        <taxon>Burkholderiaceae</taxon>
        <taxon>Caballeronia</taxon>
    </lineage>
</organism>
<protein>
    <submittedName>
        <fullName evidence="1">Uncharacterized protein</fullName>
    </submittedName>
</protein>
<sequence length="45" mass="4552">MSGVAVVARDMHAVSRCELIFTAALVKCGGAVNAVGAYRSGVINS</sequence>
<name>A0A226WWU3_CABSO</name>
<accession>A0A226WWU3</accession>
<dbReference type="AlphaFoldDB" id="A0A226WWU3"/>
<proteinExistence type="predicted"/>